<dbReference type="PROSITE" id="PS01124">
    <property type="entry name" value="HTH_ARAC_FAMILY_2"/>
    <property type="match status" value="1"/>
</dbReference>
<keyword evidence="3" id="KW-0804">Transcription</keyword>
<accession>A0ABW0EC44</accession>
<dbReference type="PANTHER" id="PTHR46796">
    <property type="entry name" value="HTH-TYPE TRANSCRIPTIONAL ACTIVATOR RHAS-RELATED"/>
    <property type="match status" value="1"/>
</dbReference>
<evidence type="ECO:0000313" key="5">
    <source>
        <dbReference type="EMBL" id="MFC5270760.1"/>
    </source>
</evidence>
<evidence type="ECO:0000256" key="1">
    <source>
        <dbReference type="ARBA" id="ARBA00023015"/>
    </source>
</evidence>
<dbReference type="InterPro" id="IPR009057">
    <property type="entry name" value="Homeodomain-like_sf"/>
</dbReference>
<dbReference type="InterPro" id="IPR018060">
    <property type="entry name" value="HTH_AraC"/>
</dbReference>
<dbReference type="SMART" id="SM00342">
    <property type="entry name" value="HTH_ARAC"/>
    <property type="match status" value="1"/>
</dbReference>
<keyword evidence="1" id="KW-0805">Transcription regulation</keyword>
<dbReference type="Gene3D" id="1.10.10.60">
    <property type="entry name" value="Homeodomain-like"/>
    <property type="match status" value="1"/>
</dbReference>
<name>A0ABW0EC44_9BACT</name>
<reference evidence="6" key="1">
    <citation type="journal article" date="2019" name="Int. J. Syst. Evol. Microbiol.">
        <title>The Global Catalogue of Microorganisms (GCM) 10K type strain sequencing project: providing services to taxonomists for standard genome sequencing and annotation.</title>
        <authorList>
            <consortium name="The Broad Institute Genomics Platform"/>
            <consortium name="The Broad Institute Genome Sequencing Center for Infectious Disease"/>
            <person name="Wu L."/>
            <person name="Ma J."/>
        </authorList>
    </citation>
    <scope>NUCLEOTIDE SEQUENCE [LARGE SCALE GENOMIC DNA]</scope>
    <source>
        <strain evidence="6">KACC 12602</strain>
    </source>
</reference>
<dbReference type="SUPFAM" id="SSF46689">
    <property type="entry name" value="Homeodomain-like"/>
    <property type="match status" value="2"/>
</dbReference>
<dbReference type="EMBL" id="JBHSKT010000004">
    <property type="protein sequence ID" value="MFC5270760.1"/>
    <property type="molecule type" value="Genomic_DNA"/>
</dbReference>
<evidence type="ECO:0000313" key="6">
    <source>
        <dbReference type="Proteomes" id="UP001596161"/>
    </source>
</evidence>
<dbReference type="RefSeq" id="WP_378017125.1">
    <property type="nucleotide sequence ID" value="NZ_JBHSKT010000004.1"/>
</dbReference>
<organism evidence="5 6">
    <name type="scientific">Adhaeribacter terreus</name>
    <dbReference type="NCBI Taxonomy" id="529703"/>
    <lineage>
        <taxon>Bacteria</taxon>
        <taxon>Pseudomonadati</taxon>
        <taxon>Bacteroidota</taxon>
        <taxon>Cytophagia</taxon>
        <taxon>Cytophagales</taxon>
        <taxon>Hymenobacteraceae</taxon>
        <taxon>Adhaeribacter</taxon>
    </lineage>
</organism>
<dbReference type="Pfam" id="PF12833">
    <property type="entry name" value="HTH_18"/>
    <property type="match status" value="1"/>
</dbReference>
<dbReference type="InterPro" id="IPR050204">
    <property type="entry name" value="AraC_XylS_family_regulators"/>
</dbReference>
<gene>
    <name evidence="5" type="ORF">ACFPIB_09080</name>
</gene>
<evidence type="ECO:0000256" key="2">
    <source>
        <dbReference type="ARBA" id="ARBA00023125"/>
    </source>
</evidence>
<evidence type="ECO:0000256" key="3">
    <source>
        <dbReference type="ARBA" id="ARBA00023163"/>
    </source>
</evidence>
<evidence type="ECO:0000259" key="4">
    <source>
        <dbReference type="PROSITE" id="PS01124"/>
    </source>
</evidence>
<keyword evidence="6" id="KW-1185">Reference proteome</keyword>
<feature type="domain" description="HTH araC/xylS-type" evidence="4">
    <location>
        <begin position="215"/>
        <end position="311"/>
    </location>
</feature>
<dbReference type="Proteomes" id="UP001596161">
    <property type="component" value="Unassembled WGS sequence"/>
</dbReference>
<keyword evidence="2" id="KW-0238">DNA-binding</keyword>
<protein>
    <submittedName>
        <fullName evidence="5">Helix-turn-helix domain-containing protein</fullName>
    </submittedName>
</protein>
<sequence length="311" mass="35528">MQQANLSEVATSVYASKCDVMHMDISTPRSLIPKLSSNYLVSSCFTSFETEMRLAPGLGLKFVPEGKETYWMNGKKHEVTGEKYLLVNDSLPEVIGVVKGQTTHGMCVNIAPEMLNDLLLQVLCPNALDEINQVNRYLLSPELLVREAKASENLQHFLKQLHYFTSTHQIEAPPIEMLFEVASMLIRENLDMISSYYKLEATKLSTRQELFQRLLRGKEILDDSIFAEINIGQVAEECCLSEFRFYRLFKQCFGQSPYNYLFRRRIEKGLELKKQNLSWSEIAFQLNFTDLAAFSNGFKKITGVSPSKFAV</sequence>
<comment type="caution">
    <text evidence="5">The sequence shown here is derived from an EMBL/GenBank/DDBJ whole genome shotgun (WGS) entry which is preliminary data.</text>
</comment>
<proteinExistence type="predicted"/>